<dbReference type="EMBL" id="BAAARW010000028">
    <property type="protein sequence ID" value="GAA2445103.1"/>
    <property type="molecule type" value="Genomic_DNA"/>
</dbReference>
<proteinExistence type="predicted"/>
<name>A0ABN3K0F9_9ACTN</name>
<reference evidence="1 2" key="1">
    <citation type="journal article" date="2019" name="Int. J. Syst. Evol. Microbiol.">
        <title>The Global Catalogue of Microorganisms (GCM) 10K type strain sequencing project: providing services to taxonomists for standard genome sequencing and annotation.</title>
        <authorList>
            <consortium name="The Broad Institute Genomics Platform"/>
            <consortium name="The Broad Institute Genome Sequencing Center for Infectious Disease"/>
            <person name="Wu L."/>
            <person name="Ma J."/>
        </authorList>
    </citation>
    <scope>NUCLEOTIDE SEQUENCE [LARGE SCALE GENOMIC DNA]</scope>
    <source>
        <strain evidence="1 2">JCM 3325</strain>
    </source>
</reference>
<sequence length="124" mass="12966">MALFLVAGLVFSYGLGHTPPLRVCTAHETSVPAEAADAMAAHPQGLAAAPDLVSFDEPVHLPPLRSSEECLCLAVLLGLLALTLAAKPRRVGVRRPPRAGWALAPPVLPAPLALSRSSLQVLRL</sequence>
<evidence type="ECO:0000313" key="2">
    <source>
        <dbReference type="Proteomes" id="UP001501231"/>
    </source>
</evidence>
<organism evidence="1 2">
    <name type="scientific">Actinomadura vinacea</name>
    <dbReference type="NCBI Taxonomy" id="115336"/>
    <lineage>
        <taxon>Bacteria</taxon>
        <taxon>Bacillati</taxon>
        <taxon>Actinomycetota</taxon>
        <taxon>Actinomycetes</taxon>
        <taxon>Streptosporangiales</taxon>
        <taxon>Thermomonosporaceae</taxon>
        <taxon>Actinomadura</taxon>
    </lineage>
</organism>
<comment type="caution">
    <text evidence="1">The sequence shown here is derived from an EMBL/GenBank/DDBJ whole genome shotgun (WGS) entry which is preliminary data.</text>
</comment>
<evidence type="ECO:0000313" key="1">
    <source>
        <dbReference type="EMBL" id="GAA2445103.1"/>
    </source>
</evidence>
<protein>
    <submittedName>
        <fullName evidence="1">Uncharacterized protein</fullName>
    </submittedName>
</protein>
<keyword evidence="2" id="KW-1185">Reference proteome</keyword>
<accession>A0ABN3K0F9</accession>
<dbReference type="Proteomes" id="UP001501231">
    <property type="component" value="Unassembled WGS sequence"/>
</dbReference>
<gene>
    <name evidence="1" type="ORF">GCM10010191_72310</name>
</gene>